<proteinExistence type="predicted"/>
<dbReference type="GO" id="GO:0006777">
    <property type="term" value="P:Mo-molybdopterin cofactor biosynthetic process"/>
    <property type="evidence" value="ECO:0007669"/>
    <property type="project" value="UniProtKB-KW"/>
</dbReference>
<evidence type="ECO:0000313" key="4">
    <source>
        <dbReference type="EMBL" id="KAA3670888.1"/>
    </source>
</evidence>
<keyword evidence="2" id="KW-0501">Molybdenum cofactor biosynthesis</keyword>
<dbReference type="InterPro" id="IPR036522">
    <property type="entry name" value="MoaC_sf"/>
</dbReference>
<comment type="caution">
    <text evidence="4">The sequence shown here is derived from an EMBL/GenBank/DDBJ whole genome shotgun (WGS) entry which is preliminary data.</text>
</comment>
<accession>A0A5J4N641</accession>
<dbReference type="UniPathway" id="UPA00344"/>
<evidence type="ECO:0000256" key="2">
    <source>
        <dbReference type="ARBA" id="ARBA00023150"/>
    </source>
</evidence>
<dbReference type="AlphaFoldDB" id="A0A5J4N641"/>
<evidence type="ECO:0000313" key="5">
    <source>
        <dbReference type="Proteomes" id="UP000324629"/>
    </source>
</evidence>
<comment type="pathway">
    <text evidence="1">Cofactor biosynthesis; molybdopterin biosynthesis.</text>
</comment>
<dbReference type="SUPFAM" id="SSF55040">
    <property type="entry name" value="Molybdenum cofactor biosynthesis protein C, MoaC"/>
    <property type="match status" value="1"/>
</dbReference>
<organism evidence="4 5">
    <name type="scientific">Paragonimus westermani</name>
    <dbReference type="NCBI Taxonomy" id="34504"/>
    <lineage>
        <taxon>Eukaryota</taxon>
        <taxon>Metazoa</taxon>
        <taxon>Spiralia</taxon>
        <taxon>Lophotrochozoa</taxon>
        <taxon>Platyhelminthes</taxon>
        <taxon>Trematoda</taxon>
        <taxon>Digenea</taxon>
        <taxon>Plagiorchiida</taxon>
        <taxon>Troglotremata</taxon>
        <taxon>Troglotrematidae</taxon>
        <taxon>Paragonimus</taxon>
    </lineage>
</organism>
<protein>
    <recommendedName>
        <fullName evidence="3">Molybdopterin cofactor biosynthesis C (MoaC) domain-containing protein</fullName>
    </recommendedName>
</protein>
<dbReference type="Gene3D" id="3.30.70.640">
    <property type="entry name" value="Molybdopterin cofactor biosynthesis C (MoaC) domain"/>
    <property type="match status" value="1"/>
</dbReference>
<reference evidence="4 5" key="1">
    <citation type="journal article" date="2019" name="Gigascience">
        <title>Whole-genome sequence of the oriental lung fluke Paragonimus westermani.</title>
        <authorList>
            <person name="Oey H."/>
            <person name="Zakrzewski M."/>
            <person name="Narain K."/>
            <person name="Devi K.R."/>
            <person name="Agatsuma T."/>
            <person name="Nawaratna S."/>
            <person name="Gobert G.N."/>
            <person name="Jones M.K."/>
            <person name="Ragan M.A."/>
            <person name="McManus D.P."/>
            <person name="Krause L."/>
        </authorList>
    </citation>
    <scope>NUCLEOTIDE SEQUENCE [LARGE SCALE GENOMIC DNA]</scope>
    <source>
        <strain evidence="4 5">IND2009</strain>
    </source>
</reference>
<evidence type="ECO:0000256" key="1">
    <source>
        <dbReference type="ARBA" id="ARBA00005046"/>
    </source>
</evidence>
<name>A0A5J4N641_9TREM</name>
<gene>
    <name evidence="4" type="ORF">DEA37_0012778</name>
</gene>
<dbReference type="InterPro" id="IPR002820">
    <property type="entry name" value="Mopterin_CF_biosynth-C_dom"/>
</dbReference>
<feature type="domain" description="Molybdopterin cofactor biosynthesis C (MoaC)" evidence="3">
    <location>
        <begin position="42"/>
        <end position="107"/>
    </location>
</feature>
<dbReference type="Proteomes" id="UP000324629">
    <property type="component" value="Unassembled WGS sequence"/>
</dbReference>
<feature type="non-terminal residue" evidence="4">
    <location>
        <position position="1"/>
    </location>
</feature>
<evidence type="ECO:0000259" key="3">
    <source>
        <dbReference type="Pfam" id="PF01967"/>
    </source>
</evidence>
<sequence length="268" mass="29599">PLQTSQQCDSASLVQMVDISAKHCEYLTRFQRKPYLESPPLVRWAKARSHVQLSQDLLEELGLRPDGSLDSRESSLITPKGNVFLVAKLAAIQAAKNTPYLLPLCHQDGDVRSFLEGFEDVAEAVGVKADRAKLAALRMLLKGRAKAVLDATLLAPPHLDQDSEQRLLTEEFLDRVPPTVRDQLRVALITQPMTLEQLADAARQLLAEKSATVNEVEASGPSELYVILSSNDPSHISPVYIPRSFRSKRLLNSGVSSMVRPSILTTIR</sequence>
<dbReference type="Pfam" id="PF01967">
    <property type="entry name" value="MoaC"/>
    <property type="match status" value="1"/>
</dbReference>
<keyword evidence="5" id="KW-1185">Reference proteome</keyword>
<dbReference type="EMBL" id="QNGE01007925">
    <property type="protein sequence ID" value="KAA3670888.1"/>
    <property type="molecule type" value="Genomic_DNA"/>
</dbReference>